<dbReference type="InterPro" id="IPR011528">
    <property type="entry name" value="NERD"/>
</dbReference>
<evidence type="ECO:0000259" key="3">
    <source>
        <dbReference type="PROSITE" id="PS50965"/>
    </source>
</evidence>
<keyword evidence="2" id="KW-0472">Membrane</keyword>
<keyword evidence="5" id="KW-1185">Reference proteome</keyword>
<gene>
    <name evidence="4" type="ORF">GCM10009655_25090</name>
</gene>
<evidence type="ECO:0000256" key="1">
    <source>
        <dbReference type="SAM" id="MobiDB-lite"/>
    </source>
</evidence>
<feature type="transmembrane region" description="Helical" evidence="2">
    <location>
        <begin position="278"/>
        <end position="299"/>
    </location>
</feature>
<keyword evidence="2" id="KW-0812">Transmembrane</keyword>
<reference evidence="4 5" key="1">
    <citation type="journal article" date="2019" name="Int. J. Syst. Evol. Microbiol.">
        <title>The Global Catalogue of Microorganisms (GCM) 10K type strain sequencing project: providing services to taxonomists for standard genome sequencing and annotation.</title>
        <authorList>
            <consortium name="The Broad Institute Genomics Platform"/>
            <consortium name="The Broad Institute Genome Sequencing Center for Infectious Disease"/>
            <person name="Wu L."/>
            <person name="Ma J."/>
        </authorList>
    </citation>
    <scope>NUCLEOTIDE SEQUENCE [LARGE SCALE GENOMIC DNA]</scope>
    <source>
        <strain evidence="4 5">JCM 12762</strain>
    </source>
</reference>
<feature type="region of interest" description="Disordered" evidence="1">
    <location>
        <begin position="22"/>
        <end position="45"/>
    </location>
</feature>
<feature type="compositionally biased region" description="Pro residues" evidence="1">
    <location>
        <begin position="24"/>
        <end position="34"/>
    </location>
</feature>
<proteinExistence type="predicted"/>
<dbReference type="PROSITE" id="PS50965">
    <property type="entry name" value="NERD"/>
    <property type="match status" value="1"/>
</dbReference>
<keyword evidence="2" id="KW-1133">Transmembrane helix</keyword>
<comment type="caution">
    <text evidence="4">The sequence shown here is derived from an EMBL/GenBank/DDBJ whole genome shotgun (WGS) entry which is preliminary data.</text>
</comment>
<organism evidence="4 5">
    <name type="scientific">Rhodoglobus aureus</name>
    <dbReference type="NCBI Taxonomy" id="191497"/>
    <lineage>
        <taxon>Bacteria</taxon>
        <taxon>Bacillati</taxon>
        <taxon>Actinomycetota</taxon>
        <taxon>Actinomycetes</taxon>
        <taxon>Micrococcales</taxon>
        <taxon>Microbacteriaceae</taxon>
        <taxon>Rhodoglobus</taxon>
    </lineage>
</organism>
<evidence type="ECO:0000313" key="4">
    <source>
        <dbReference type="EMBL" id="GAA1225284.1"/>
    </source>
</evidence>
<sequence>MSDSAVTAQPTASVSDAELVPAATPAPAPAPAPAQTPAQMPTPETLEDRPAAYSVIAELFRTQTDVPPRNILRRVFGVSPLHADAQSWFSGAHGELRVGELLSRLGPEWTVLHAVPVGKGESDIDHVVIGPAGVFTINTKRHRRQKIWVGERMLMVSGHKTDHLRNSRYEAKRASKLLSVVTGTLVEAYPVLAIVDPASFTFKQRPKDVSIMDARALPRWLNRRKPVLSAKTVQRISSAAVDPRTWTRNADLTIDPAYLDRFRALDNEVTQAWRVRMLWALAVSIGAGIAVIAFLLPLANELLGTVGGLG</sequence>
<name>A0ABN1VZ38_9MICO</name>
<evidence type="ECO:0000256" key="2">
    <source>
        <dbReference type="SAM" id="Phobius"/>
    </source>
</evidence>
<dbReference type="EMBL" id="BAAAKW010000062">
    <property type="protein sequence ID" value="GAA1225284.1"/>
    <property type="molecule type" value="Genomic_DNA"/>
</dbReference>
<feature type="domain" description="NERD" evidence="3">
    <location>
        <begin position="90"/>
        <end position="201"/>
    </location>
</feature>
<accession>A0ABN1VZ38</accession>
<evidence type="ECO:0000313" key="5">
    <source>
        <dbReference type="Proteomes" id="UP001500943"/>
    </source>
</evidence>
<dbReference type="Proteomes" id="UP001500943">
    <property type="component" value="Unassembled WGS sequence"/>
</dbReference>
<protein>
    <recommendedName>
        <fullName evidence="3">NERD domain-containing protein</fullName>
    </recommendedName>
</protein>
<dbReference type="RefSeq" id="WP_343926358.1">
    <property type="nucleotide sequence ID" value="NZ_BAAAKW010000062.1"/>
</dbReference>
<dbReference type="Pfam" id="PF08378">
    <property type="entry name" value="NERD"/>
    <property type="match status" value="1"/>
</dbReference>